<dbReference type="EMBL" id="JALNTZ010000004">
    <property type="protein sequence ID" value="KAJ3653171.1"/>
    <property type="molecule type" value="Genomic_DNA"/>
</dbReference>
<evidence type="ECO:0000313" key="11">
    <source>
        <dbReference type="Proteomes" id="UP001168821"/>
    </source>
</evidence>
<comment type="similarity">
    <text evidence="1">Belongs to the peptidase C1 family.</text>
</comment>
<keyword evidence="4" id="KW-0378">Hydrolase</keyword>
<evidence type="ECO:0000313" key="10">
    <source>
        <dbReference type="EMBL" id="KAJ3653171.1"/>
    </source>
</evidence>
<dbReference type="InterPro" id="IPR000668">
    <property type="entry name" value="Peptidase_C1A_C"/>
</dbReference>
<feature type="signal peptide" evidence="8">
    <location>
        <begin position="1"/>
        <end position="22"/>
    </location>
</feature>
<keyword evidence="6" id="KW-0865">Zymogen</keyword>
<evidence type="ECO:0000256" key="2">
    <source>
        <dbReference type="ARBA" id="ARBA00022670"/>
    </source>
</evidence>
<keyword evidence="3 8" id="KW-0732">Signal</keyword>
<dbReference type="InterPro" id="IPR013128">
    <property type="entry name" value="Peptidase_C1A"/>
</dbReference>
<evidence type="ECO:0000256" key="6">
    <source>
        <dbReference type="ARBA" id="ARBA00023145"/>
    </source>
</evidence>
<comment type="caution">
    <text evidence="10">The sequence shown here is derived from an EMBL/GenBank/DDBJ whole genome shotgun (WGS) entry which is preliminary data.</text>
</comment>
<evidence type="ECO:0000256" key="8">
    <source>
        <dbReference type="SAM" id="SignalP"/>
    </source>
</evidence>
<accession>A0AA38IFI2</accession>
<proteinExistence type="inferred from homology"/>
<dbReference type="InterPro" id="IPR038765">
    <property type="entry name" value="Papain-like_cys_pep_sf"/>
</dbReference>
<evidence type="ECO:0000256" key="3">
    <source>
        <dbReference type="ARBA" id="ARBA00022729"/>
    </source>
</evidence>
<dbReference type="PROSITE" id="PS00640">
    <property type="entry name" value="THIOL_PROTEASE_ASN"/>
    <property type="match status" value="1"/>
</dbReference>
<dbReference type="Pfam" id="PF00112">
    <property type="entry name" value="Peptidase_C1"/>
    <property type="match status" value="2"/>
</dbReference>
<gene>
    <name evidence="10" type="ORF">Zmor_012435</name>
</gene>
<organism evidence="10 11">
    <name type="scientific">Zophobas morio</name>
    <dbReference type="NCBI Taxonomy" id="2755281"/>
    <lineage>
        <taxon>Eukaryota</taxon>
        <taxon>Metazoa</taxon>
        <taxon>Ecdysozoa</taxon>
        <taxon>Arthropoda</taxon>
        <taxon>Hexapoda</taxon>
        <taxon>Insecta</taxon>
        <taxon>Pterygota</taxon>
        <taxon>Neoptera</taxon>
        <taxon>Endopterygota</taxon>
        <taxon>Coleoptera</taxon>
        <taxon>Polyphaga</taxon>
        <taxon>Cucujiformia</taxon>
        <taxon>Tenebrionidae</taxon>
        <taxon>Zophobas</taxon>
    </lineage>
</organism>
<evidence type="ECO:0000256" key="1">
    <source>
        <dbReference type="ARBA" id="ARBA00008455"/>
    </source>
</evidence>
<dbReference type="AlphaFoldDB" id="A0AA38IFI2"/>
<feature type="domain" description="Peptidase C1A papain C-terminal" evidence="9">
    <location>
        <begin position="26"/>
        <end position="269"/>
    </location>
</feature>
<keyword evidence="7" id="KW-1015">Disulfide bond</keyword>
<dbReference type="InterPro" id="IPR025661">
    <property type="entry name" value="Pept_asp_AS"/>
</dbReference>
<feature type="chain" id="PRO_5041226599" description="Peptidase C1A papain C-terminal domain-containing protein" evidence="8">
    <location>
        <begin position="23"/>
        <end position="632"/>
    </location>
</feature>
<dbReference type="Pfam" id="PF08127">
    <property type="entry name" value="Propeptide_C1"/>
    <property type="match status" value="1"/>
</dbReference>
<keyword evidence="5" id="KW-0788">Thiol protease</keyword>
<feature type="domain" description="Peptidase C1A papain C-terminal" evidence="9">
    <location>
        <begin position="391"/>
        <end position="632"/>
    </location>
</feature>
<keyword evidence="2" id="KW-0645">Protease</keyword>
<dbReference type="GO" id="GO:0006508">
    <property type="term" value="P:proteolysis"/>
    <property type="evidence" value="ECO:0007669"/>
    <property type="project" value="UniProtKB-KW"/>
</dbReference>
<evidence type="ECO:0000256" key="5">
    <source>
        <dbReference type="ARBA" id="ARBA00022807"/>
    </source>
</evidence>
<dbReference type="SMART" id="SM00645">
    <property type="entry name" value="Pept_C1"/>
    <property type="match status" value="2"/>
</dbReference>
<dbReference type="Gene3D" id="3.90.70.10">
    <property type="entry name" value="Cysteine proteinases"/>
    <property type="match status" value="2"/>
</dbReference>
<evidence type="ECO:0000256" key="4">
    <source>
        <dbReference type="ARBA" id="ARBA00022801"/>
    </source>
</evidence>
<dbReference type="Proteomes" id="UP001168821">
    <property type="component" value="Unassembled WGS sequence"/>
</dbReference>
<reference evidence="10" key="1">
    <citation type="journal article" date="2023" name="G3 (Bethesda)">
        <title>Whole genome assemblies of Zophobas morio and Tenebrio molitor.</title>
        <authorList>
            <person name="Kaur S."/>
            <person name="Stinson S.A."/>
            <person name="diCenzo G.C."/>
        </authorList>
    </citation>
    <scope>NUCLEOTIDE SEQUENCE</scope>
    <source>
        <strain evidence="10">QUZm001</strain>
    </source>
</reference>
<evidence type="ECO:0000256" key="7">
    <source>
        <dbReference type="ARBA" id="ARBA00023157"/>
    </source>
</evidence>
<dbReference type="SUPFAM" id="SSF54001">
    <property type="entry name" value="Cysteine proteinases"/>
    <property type="match status" value="2"/>
</dbReference>
<keyword evidence="11" id="KW-1185">Reference proteome</keyword>
<name>A0AA38IFI2_9CUCU</name>
<dbReference type="InterPro" id="IPR012599">
    <property type="entry name" value="Propeptide_C1A"/>
</dbReference>
<dbReference type="CDD" id="cd02620">
    <property type="entry name" value="Peptidase_C1A_CathepsinB"/>
    <property type="match status" value="2"/>
</dbReference>
<evidence type="ECO:0000259" key="9">
    <source>
        <dbReference type="SMART" id="SM00645"/>
    </source>
</evidence>
<dbReference type="GO" id="GO:0004197">
    <property type="term" value="F:cysteine-type endopeptidase activity"/>
    <property type="evidence" value="ECO:0007669"/>
    <property type="project" value="InterPro"/>
</dbReference>
<sequence>MHCVKALYLTAVYAMFIGNLYADEIIPENFDAREKWPECKSIGKIRDGGNCPANWAFAAVSTMSDRLCIQTGGTVQFEFSPQDLLSCCTDCSTTCDYTDTVKSINVSFNAMHYWIHSGIVSGGDYGSSTGCMPYSKDTALTQEIPACQNQCQSGYGKSYNDDKKFGRSYTFLSNETEMQNEIMTNGPLMAGFILYDDFLEYKDGVYTQELFSTYLGYIYGKILGWGEENRTRYWLVANSWGNEWGLNGYVKFLRGSNHLLIEHNVFVMTPSDASALSISLYIIILNIKTFYINYVGKVNPHCTLIACCDNTMKYLSLICVLQVISAKSGTVPSHSLIEIVNSQNASWKAGLNFPEKTHREDLRQRLGFLEKHPDPNFRPEVKVHKLYGISIPEFFDARDQWPNCKDIIGHIRDQGKCACSWAFAAVEVMSDRLHYATLKNSQKVQIVFENNGTIKFEFSAEDLMSCCSFCGRGCGQGYMYSAWIYWMAYGLVSGGDYNSNEGCKPYGSSAYVNSIAPECTHSCTNQNYENSYEEDLLLVDNYYNIPDGNVAQMQGELMLNGPIEVIFTVYEDLSYYKEGVYQHVSGKDFGFFAVKIIGWGTEDGVPYWLVANSWGTSWGNLNGYFKIVRGTN</sequence>
<dbReference type="PANTHER" id="PTHR12411">
    <property type="entry name" value="CYSTEINE PROTEASE FAMILY C1-RELATED"/>
    <property type="match status" value="1"/>
</dbReference>
<dbReference type="FunFam" id="3.90.70.10:FF:000031">
    <property type="entry name" value="Cathepsin B"/>
    <property type="match status" value="2"/>
</dbReference>
<protein>
    <recommendedName>
        <fullName evidence="9">Peptidase C1A papain C-terminal domain-containing protein</fullName>
    </recommendedName>
</protein>